<evidence type="ECO:0000313" key="2">
    <source>
        <dbReference type="Proteomes" id="UP000655523"/>
    </source>
</evidence>
<sequence length="69" mass="7723">MRARMNNWNMRGVACLCAYTGRIHSVADSGCEPASWLADRTFCVTAGALPVCYRFMFLKEIVRLGISFS</sequence>
<proteinExistence type="predicted"/>
<gene>
    <name evidence="1" type="ORF">GNZ13_49775</name>
</gene>
<comment type="caution">
    <text evidence="1">The sequence shown here is derived from an EMBL/GenBank/DDBJ whole genome shotgun (WGS) entry which is preliminary data.</text>
</comment>
<dbReference type="AlphaFoldDB" id="A0A972P3E7"/>
<dbReference type="EMBL" id="WOEZ01000322">
    <property type="protein sequence ID" value="NPT62390.1"/>
    <property type="molecule type" value="Genomic_DNA"/>
</dbReference>
<accession>A0A972P3E7</accession>
<evidence type="ECO:0000313" key="1">
    <source>
        <dbReference type="EMBL" id="NPT62390.1"/>
    </source>
</evidence>
<organism evidence="1 2">
    <name type="scientific">Paraburkholderia elongata</name>
    <dbReference type="NCBI Taxonomy" id="2675747"/>
    <lineage>
        <taxon>Bacteria</taxon>
        <taxon>Pseudomonadati</taxon>
        <taxon>Pseudomonadota</taxon>
        <taxon>Betaproteobacteria</taxon>
        <taxon>Burkholderiales</taxon>
        <taxon>Burkholderiaceae</taxon>
        <taxon>Paraburkholderia</taxon>
    </lineage>
</organism>
<keyword evidence="2" id="KW-1185">Reference proteome</keyword>
<reference evidence="1 2" key="1">
    <citation type="submission" date="2019-11" db="EMBL/GenBank/DDBJ databases">
        <title>Metabolism of dissolved organic matter in forest soils.</title>
        <authorList>
            <person name="Cyle K.T."/>
            <person name="Wilhelm R.C."/>
            <person name="Martinez C.E."/>
        </authorList>
    </citation>
    <scope>NUCLEOTIDE SEQUENCE [LARGE SCALE GENOMIC DNA]</scope>
    <source>
        <strain evidence="1 2">5N</strain>
    </source>
</reference>
<name>A0A972P3E7_9BURK</name>
<protein>
    <submittedName>
        <fullName evidence="1">Uncharacterized protein</fullName>
    </submittedName>
</protein>
<dbReference type="Proteomes" id="UP000655523">
    <property type="component" value="Unassembled WGS sequence"/>
</dbReference>